<sequence length="289" mass="32351">MAKTLKLVYSITSKLVSSSSTTFLTKPGLASRTVKQLCASSNTGVYSSSRAHHSSMLSSILSRPLMHTTRCQCLVCTRNNIATYSTEVEKELSKFLENEIKYESSRTADKLPKISGFEIKTEGADVTLTRTSGEEKIVLKLSVNGAVDAVASPDTQEKEDEPPQMACRPPFNIEITKGGKVLALQCSFPSQYPEYDEQDQPIQGKPEAEQFDDEFEIQEVTFHGGEWTDGTYSVSADTMDPELFDLLMDMLDERGINDEFIAHLIDFCTAYENKQYVNFLQNLKKFVEK</sequence>
<gene>
    <name evidence="2" type="primary">ORF13006</name>
</gene>
<name>A0A0B6Y706_9EUPU</name>
<dbReference type="PANTHER" id="PTHR10826:SF1">
    <property type="entry name" value="COMPLEMENT COMPONENT 1 Q SUBCOMPONENT-BINDING PROTEIN, MITOCHONDRIAL"/>
    <property type="match status" value="1"/>
</dbReference>
<proteinExistence type="inferred from homology"/>
<dbReference type="GO" id="GO:0005759">
    <property type="term" value="C:mitochondrial matrix"/>
    <property type="evidence" value="ECO:0007669"/>
    <property type="project" value="InterPro"/>
</dbReference>
<evidence type="ECO:0000256" key="1">
    <source>
        <dbReference type="ARBA" id="ARBA00005457"/>
    </source>
</evidence>
<dbReference type="GO" id="GO:0042256">
    <property type="term" value="P:cytosolic ribosome assembly"/>
    <property type="evidence" value="ECO:0007669"/>
    <property type="project" value="TreeGrafter"/>
</dbReference>
<dbReference type="InterPro" id="IPR003428">
    <property type="entry name" value="MAM33"/>
</dbReference>
<evidence type="ECO:0008006" key="3">
    <source>
        <dbReference type="Google" id="ProtNLM"/>
    </source>
</evidence>
<dbReference type="SUPFAM" id="SSF54529">
    <property type="entry name" value="Mitochondrial glycoprotein MAM33-like"/>
    <property type="match status" value="1"/>
</dbReference>
<dbReference type="Pfam" id="PF02330">
    <property type="entry name" value="MAM33"/>
    <property type="match status" value="1"/>
</dbReference>
<dbReference type="Gene3D" id="3.10.280.10">
    <property type="entry name" value="Mitochondrial glycoprotein"/>
    <property type="match status" value="1"/>
</dbReference>
<comment type="similarity">
    <text evidence="1">Belongs to the MAM33 family.</text>
</comment>
<dbReference type="AlphaFoldDB" id="A0A0B6Y706"/>
<reference evidence="2" key="1">
    <citation type="submission" date="2014-12" db="EMBL/GenBank/DDBJ databases">
        <title>Insight into the proteome of Arion vulgaris.</title>
        <authorList>
            <person name="Aradska J."/>
            <person name="Bulat T."/>
            <person name="Smidak R."/>
            <person name="Sarate P."/>
            <person name="Gangsoo J."/>
            <person name="Sialana F."/>
            <person name="Bilban M."/>
            <person name="Lubec G."/>
        </authorList>
    </citation>
    <scope>NUCLEOTIDE SEQUENCE</scope>
    <source>
        <tissue evidence="2">Skin</tissue>
    </source>
</reference>
<dbReference type="PANTHER" id="PTHR10826">
    <property type="entry name" value="COMPLEMENT COMPONENT 1"/>
    <property type="match status" value="1"/>
</dbReference>
<evidence type="ECO:0000313" key="2">
    <source>
        <dbReference type="EMBL" id="CEK51275.1"/>
    </source>
</evidence>
<protein>
    <recommendedName>
        <fullName evidence="3">Complement component 1 Q subcomponent-binding protein, mitochondrial</fullName>
    </recommendedName>
</protein>
<dbReference type="EMBL" id="HACG01004410">
    <property type="protein sequence ID" value="CEK51275.1"/>
    <property type="molecule type" value="Transcribed_RNA"/>
</dbReference>
<accession>A0A0B6Y706</accession>
<dbReference type="InterPro" id="IPR036561">
    <property type="entry name" value="MAM33_sf"/>
</dbReference>
<organism evidence="2">
    <name type="scientific">Arion vulgaris</name>
    <dbReference type="NCBI Taxonomy" id="1028688"/>
    <lineage>
        <taxon>Eukaryota</taxon>
        <taxon>Metazoa</taxon>
        <taxon>Spiralia</taxon>
        <taxon>Lophotrochozoa</taxon>
        <taxon>Mollusca</taxon>
        <taxon>Gastropoda</taxon>
        <taxon>Heterobranchia</taxon>
        <taxon>Euthyneura</taxon>
        <taxon>Panpulmonata</taxon>
        <taxon>Eupulmonata</taxon>
        <taxon>Stylommatophora</taxon>
        <taxon>Helicina</taxon>
        <taxon>Arionoidea</taxon>
        <taxon>Arionidae</taxon>
        <taxon>Arion</taxon>
    </lineage>
</organism>